<evidence type="ECO:0000256" key="2">
    <source>
        <dbReference type="ARBA" id="ARBA00022490"/>
    </source>
</evidence>
<dbReference type="HAMAP" id="MF_01007">
    <property type="entry name" value="16SrRNA_methyltr_H"/>
    <property type="match status" value="1"/>
</dbReference>
<dbReference type="Gene3D" id="3.40.50.150">
    <property type="entry name" value="Vaccinia Virus protein VP39"/>
    <property type="match status" value="1"/>
</dbReference>
<dbReference type="SUPFAM" id="SSF53335">
    <property type="entry name" value="S-adenosyl-L-methionine-dependent methyltransferases"/>
    <property type="match status" value="1"/>
</dbReference>
<feature type="binding site" evidence="7">
    <location>
        <position position="137"/>
    </location>
    <ligand>
        <name>S-adenosyl-L-methionine</name>
        <dbReference type="ChEBI" id="CHEBI:59789"/>
    </ligand>
</feature>
<dbReference type="KEGG" id="phon:BH719_01990"/>
<reference evidence="9 10" key="1">
    <citation type="submission" date="2016-09" db="EMBL/GenBank/DDBJ databases">
        <title>Complete genome sequence of Actinomyces hongkongensis HKU8.</title>
        <authorList>
            <person name="Gao Y.-X."/>
            <person name="Zhou Y.-Y."/>
            <person name="Xie Y."/>
            <person name="Wang M."/>
            <person name="Wang S.-J."/>
            <person name="Shen S.-G."/>
        </authorList>
    </citation>
    <scope>NUCLEOTIDE SEQUENCE [LARGE SCALE GENOMIC DNA]</scope>
    <source>
        <strain evidence="9 10">HKU8</strain>
    </source>
</reference>
<dbReference type="EMBL" id="CP017298">
    <property type="protein sequence ID" value="AOS47980.1"/>
    <property type="molecule type" value="Genomic_DNA"/>
</dbReference>
<feature type="binding site" evidence="7">
    <location>
        <position position="130"/>
    </location>
    <ligand>
        <name>S-adenosyl-L-methionine</name>
        <dbReference type="ChEBI" id="CHEBI:59789"/>
    </ligand>
</feature>
<evidence type="ECO:0000256" key="7">
    <source>
        <dbReference type="HAMAP-Rule" id="MF_01007"/>
    </source>
</evidence>
<comment type="function">
    <text evidence="7">Specifically methylates the N4 position of cytidine in position 1402 (C1402) of 16S rRNA.</text>
</comment>
<dbReference type="Pfam" id="PF01795">
    <property type="entry name" value="Methyltransf_5"/>
    <property type="match status" value="1"/>
</dbReference>
<dbReference type="AlphaFoldDB" id="A0A1D8B4A9"/>
<dbReference type="GO" id="GO:0070475">
    <property type="term" value="P:rRNA base methylation"/>
    <property type="evidence" value="ECO:0007669"/>
    <property type="project" value="UniProtKB-UniRule"/>
</dbReference>
<feature type="binding site" evidence="7">
    <location>
        <position position="108"/>
    </location>
    <ligand>
        <name>S-adenosyl-L-methionine</name>
        <dbReference type="ChEBI" id="CHEBI:59789"/>
    </ligand>
</feature>
<evidence type="ECO:0000256" key="4">
    <source>
        <dbReference type="ARBA" id="ARBA00022603"/>
    </source>
</evidence>
<evidence type="ECO:0000313" key="9">
    <source>
        <dbReference type="EMBL" id="AOS47980.1"/>
    </source>
</evidence>
<dbReference type="PANTHER" id="PTHR11265:SF0">
    <property type="entry name" value="12S RRNA N4-METHYLCYTIDINE METHYLTRANSFERASE"/>
    <property type="match status" value="1"/>
</dbReference>
<dbReference type="RefSeq" id="WP_034255515.1">
    <property type="nucleotide sequence ID" value="NZ_CP017298.1"/>
</dbReference>
<dbReference type="InterPro" id="IPR023397">
    <property type="entry name" value="SAM-dep_MeTrfase_MraW_recog"/>
</dbReference>
<dbReference type="FunFam" id="1.10.150.170:FF:000001">
    <property type="entry name" value="Ribosomal RNA small subunit methyltransferase H"/>
    <property type="match status" value="1"/>
</dbReference>
<organism evidence="9 10">
    <name type="scientific">Pauljensenia hongkongensis</name>
    <dbReference type="NCBI Taxonomy" id="178339"/>
    <lineage>
        <taxon>Bacteria</taxon>
        <taxon>Bacillati</taxon>
        <taxon>Actinomycetota</taxon>
        <taxon>Actinomycetes</taxon>
        <taxon>Actinomycetales</taxon>
        <taxon>Actinomycetaceae</taxon>
        <taxon>Pauljensenia</taxon>
    </lineage>
</organism>
<dbReference type="EC" id="2.1.1.199" evidence="7"/>
<dbReference type="OrthoDB" id="9806637at2"/>
<dbReference type="NCBIfam" id="TIGR00006">
    <property type="entry name" value="16S rRNA (cytosine(1402)-N(4))-methyltransferase RsmH"/>
    <property type="match status" value="1"/>
</dbReference>
<comment type="subcellular location">
    <subcellularLocation>
        <location evidence="7">Cytoplasm</location>
    </subcellularLocation>
</comment>
<keyword evidence="6 7" id="KW-0949">S-adenosyl-L-methionine</keyword>
<dbReference type="Proteomes" id="UP000095214">
    <property type="component" value="Chromosome"/>
</dbReference>
<proteinExistence type="inferred from homology"/>
<feature type="binding site" evidence="7">
    <location>
        <begin position="62"/>
        <end position="64"/>
    </location>
    <ligand>
        <name>S-adenosyl-L-methionine</name>
        <dbReference type="ChEBI" id="CHEBI:59789"/>
    </ligand>
</feature>
<dbReference type="SUPFAM" id="SSF81799">
    <property type="entry name" value="Putative methyltransferase TM0872, insert domain"/>
    <property type="match status" value="1"/>
</dbReference>
<keyword evidence="3 7" id="KW-0698">rRNA processing</keyword>
<dbReference type="PIRSF" id="PIRSF004486">
    <property type="entry name" value="MraW"/>
    <property type="match status" value="1"/>
</dbReference>
<evidence type="ECO:0000256" key="6">
    <source>
        <dbReference type="ARBA" id="ARBA00022691"/>
    </source>
</evidence>
<dbReference type="PANTHER" id="PTHR11265">
    <property type="entry name" value="S-ADENOSYL-METHYLTRANSFERASE MRAW"/>
    <property type="match status" value="1"/>
</dbReference>
<accession>A0A1D8B4A9</accession>
<comment type="similarity">
    <text evidence="1 7">Belongs to the methyltransferase superfamily. RsmH family.</text>
</comment>
<sequence length="346" mass="37158">MDEAQGASHASSRHTEHSYNICNTRNAAELHTPVLLDECLDMLAPAIEGPGSVLIDATLGMGGHTEGALRRFPGLVVIGIDRDPEAVALASKRLEGFGPRFLAVRATYDSIGQVVADHAPRGEADGVLMDLGVSSLQLDDAERGFSYSQDAPLDMRMDPTRGVSAAELLATAPQEEITRILRAYGEERFAPRIARLVVARRGAQPLTRTGQLVDIVREAIPAPARRTGGNPAKRTFQALRVAVNDELAILERALPAALASLRVGGRLVVESYQSLEDRIVKNVLRGGSTVSAPPGLPVVPDEARPRLALLTRGAGRAPASEQEKNPRSASVRLRGAELIRPWKEHQ</sequence>
<name>A0A1D8B4A9_9ACTO</name>
<gene>
    <name evidence="7" type="primary">rsmH</name>
    <name evidence="9" type="ORF">BH719_01990</name>
</gene>
<feature type="binding site" evidence="7">
    <location>
        <position position="81"/>
    </location>
    <ligand>
        <name>S-adenosyl-L-methionine</name>
        <dbReference type="ChEBI" id="CHEBI:59789"/>
    </ligand>
</feature>
<dbReference type="InterPro" id="IPR002903">
    <property type="entry name" value="RsmH"/>
</dbReference>
<keyword evidence="4 7" id="KW-0489">Methyltransferase</keyword>
<keyword evidence="2 7" id="KW-0963">Cytoplasm</keyword>
<feature type="region of interest" description="Disordered" evidence="8">
    <location>
        <begin position="311"/>
        <end position="331"/>
    </location>
</feature>
<keyword evidence="10" id="KW-1185">Reference proteome</keyword>
<keyword evidence="5 7" id="KW-0808">Transferase</keyword>
<evidence type="ECO:0000256" key="3">
    <source>
        <dbReference type="ARBA" id="ARBA00022552"/>
    </source>
</evidence>
<evidence type="ECO:0000256" key="5">
    <source>
        <dbReference type="ARBA" id="ARBA00022679"/>
    </source>
</evidence>
<evidence type="ECO:0000256" key="1">
    <source>
        <dbReference type="ARBA" id="ARBA00010396"/>
    </source>
</evidence>
<comment type="catalytic activity">
    <reaction evidence="7">
        <text>cytidine(1402) in 16S rRNA + S-adenosyl-L-methionine = N(4)-methylcytidine(1402) in 16S rRNA + S-adenosyl-L-homocysteine + H(+)</text>
        <dbReference type="Rhea" id="RHEA:42928"/>
        <dbReference type="Rhea" id="RHEA-COMP:10286"/>
        <dbReference type="Rhea" id="RHEA-COMP:10287"/>
        <dbReference type="ChEBI" id="CHEBI:15378"/>
        <dbReference type="ChEBI" id="CHEBI:57856"/>
        <dbReference type="ChEBI" id="CHEBI:59789"/>
        <dbReference type="ChEBI" id="CHEBI:74506"/>
        <dbReference type="ChEBI" id="CHEBI:82748"/>
        <dbReference type="EC" id="2.1.1.199"/>
    </reaction>
</comment>
<evidence type="ECO:0000313" key="10">
    <source>
        <dbReference type="Proteomes" id="UP000095214"/>
    </source>
</evidence>
<dbReference type="InterPro" id="IPR029063">
    <property type="entry name" value="SAM-dependent_MTases_sf"/>
</dbReference>
<dbReference type="GO" id="GO:0071424">
    <property type="term" value="F:rRNA (cytosine-N4-)-methyltransferase activity"/>
    <property type="evidence" value="ECO:0007669"/>
    <property type="project" value="UniProtKB-UniRule"/>
</dbReference>
<dbReference type="STRING" id="178339.BH719_01990"/>
<dbReference type="Gene3D" id="1.10.150.170">
    <property type="entry name" value="Putative methyltransferase TM0872, insert domain"/>
    <property type="match status" value="1"/>
</dbReference>
<dbReference type="GO" id="GO:0005737">
    <property type="term" value="C:cytoplasm"/>
    <property type="evidence" value="ECO:0007669"/>
    <property type="project" value="UniProtKB-SubCell"/>
</dbReference>
<evidence type="ECO:0000256" key="8">
    <source>
        <dbReference type="SAM" id="MobiDB-lite"/>
    </source>
</evidence>
<protein>
    <recommendedName>
        <fullName evidence="7">Ribosomal RNA small subunit methyltransferase H</fullName>
        <ecNumber evidence="7">2.1.1.199</ecNumber>
    </recommendedName>
    <alternativeName>
        <fullName evidence="7">16S rRNA m(4)C1402 methyltransferase</fullName>
    </alternativeName>
    <alternativeName>
        <fullName evidence="7">rRNA (cytosine-N(4)-)-methyltransferase RsmH</fullName>
    </alternativeName>
</protein>